<evidence type="ECO:0000313" key="2">
    <source>
        <dbReference type="EMBL" id="AHF24830.1"/>
    </source>
</evidence>
<evidence type="ECO:0000259" key="1">
    <source>
        <dbReference type="Pfam" id="PF12682"/>
    </source>
</evidence>
<dbReference type="InterPro" id="IPR008254">
    <property type="entry name" value="Flavodoxin/NO_synth"/>
</dbReference>
<dbReference type="Pfam" id="PF12682">
    <property type="entry name" value="Flavodoxin_4"/>
    <property type="match status" value="1"/>
</dbReference>
<dbReference type="AlphaFoldDB" id="W0FPA5"/>
<name>W0FPA5_9BACT</name>
<dbReference type="SUPFAM" id="SSF52218">
    <property type="entry name" value="Flavoproteins"/>
    <property type="match status" value="1"/>
</dbReference>
<accession>W0FPA5</accession>
<feature type="domain" description="Flavodoxin-like" evidence="1">
    <location>
        <begin position="83"/>
        <end position="223"/>
    </location>
</feature>
<reference evidence="2" key="1">
    <citation type="journal article" date="2013" name="PLoS ONE">
        <title>Metagenomic insights into the carbohydrate-active enzymes carried by the microorganisms adhering to solid digesta in the rumen of cows.</title>
        <authorList>
            <person name="Wang L."/>
            <person name="Hatem A."/>
            <person name="Catalyurek U.V."/>
            <person name="Morrison M."/>
            <person name="Yu Z."/>
        </authorList>
    </citation>
    <scope>NUCLEOTIDE SEQUENCE</scope>
</reference>
<dbReference type="InterPro" id="IPR029039">
    <property type="entry name" value="Flavoprotein-like_sf"/>
</dbReference>
<dbReference type="PANTHER" id="PTHR39201">
    <property type="entry name" value="EXPORTED PROTEIN-RELATED"/>
    <property type="match status" value="1"/>
</dbReference>
<dbReference type="EMBL" id="KC246807">
    <property type="protein sequence ID" value="AHF24830.1"/>
    <property type="molecule type" value="Genomic_DNA"/>
</dbReference>
<dbReference type="GO" id="GO:0010181">
    <property type="term" value="F:FMN binding"/>
    <property type="evidence" value="ECO:0007669"/>
    <property type="project" value="InterPro"/>
</dbReference>
<dbReference type="PANTHER" id="PTHR39201:SF1">
    <property type="entry name" value="FLAVODOXIN-LIKE DOMAIN-CONTAINING PROTEIN"/>
    <property type="match status" value="1"/>
</dbReference>
<proteinExistence type="predicted"/>
<dbReference type="Gene3D" id="3.40.50.360">
    <property type="match status" value="1"/>
</dbReference>
<sequence>MLAAMMTLLQTGAFAESDDEIRNYTRYTDYTPQAAEPVGLIPGEDHRILVVWFSRVGNTMFDPDVDVVSSATLNRGEGGELVGNAQMIAGWIAEETKADVFQIQTAYTYPSDYYQTVQVGEGQDIDFVDLTLATHLEDVRSYDTVWLVAPIWHYTVCTPLRAFLEETDLSGKTVYVMTTHCGSRFADSVEKIQLMQPNATVIRGVAVSGYSPSDSENEVREFVQSTMK</sequence>
<protein>
    <submittedName>
        <fullName evidence="2">Flavodoxins</fullName>
    </submittedName>
</protein>
<organism evidence="2">
    <name type="scientific">uncultured bacterium Contig2</name>
    <dbReference type="NCBI Taxonomy" id="1393529"/>
    <lineage>
        <taxon>Bacteria</taxon>
        <taxon>environmental samples</taxon>
    </lineage>
</organism>